<sequence length="825" mass="88319">MAHRPRPLRLRVTMKEIAAWIDLCLENLFDSLSQAALICDGDEVVLRVNRAFCRLFGYAEEAAGRFLDDLVAGGTPGYGEAVAYTESILSGRSVKVPATRHAKDGTAVDVLATSVPIFDGGRVVGVLALYGDISESVRSRHALEETKARLEATLEGIGDAVVTVDERGNVTDLNAAASSLTGWPVDEARGLPASSLLRFRSGDGNPSPLLEGHPGEAAETLLVDRSGLAHPVTVQTTPVRLGRERTPGVVVRDESERLRRRAEITAAQALYGSLVDSLPDRVFRFSPSGRCLFAPPRAEESLAVAHPPWRAGPSARPGWTRPSADAGRPSSRRRWRWTARKAPASTTAASSRDLDRRDFWPSAATSPKAARRRRTTASSSKACATPAPSAKASRRGERPSTSASSTSIPPSRRRRACLGRSSASPFWISSPMAIPSGPRSAATSSARVRRGVSPVSSPPSKKSSTASSTGRSRATAPSSFATSPSWSGPAAGRNISARSFAPSGRSTVSSSSSGIGSAFSRASAIFSSIREATSRPGSPFSTGRDGSTPSTRPAPSTTRRPSGPPSPQTTFRPASGAVSPARRSSASPLLCSGCTLQDEGNQRRRSAARLEGRPSLRGLLSVAAPEGFEPDEEERTLFREVDDDAAKRKAREELASSFLKVRRAQEGTIAVLSRMVESRDVYTAGHQERVARLALALARRMGLTSETQEAVFMAGRLHDVGKIRVPSEILNKPGRLSPLELAIVREHPQSGWEILRDIDFPWPVADVVEAMSAHRPYRSAPGLEAALDEIRRGAGTIYDERVVTACLELFRKGFDFDGENPFISS</sequence>
<reference evidence="1" key="1">
    <citation type="submission" date="2021-05" db="EMBL/GenBank/DDBJ databases">
        <title>An isolated secondary fermenter in methanogenic hydrocarbon-degrading communities.</title>
        <authorList>
            <person name="Liu Y.-F."/>
            <person name="Liu Z.-l."/>
        </authorList>
    </citation>
    <scope>NUCLEOTIDE SEQUENCE</scope>
    <source>
        <strain evidence="1">L-13</strain>
    </source>
</reference>
<keyword evidence="2" id="KW-1185">Reference proteome</keyword>
<name>A0ACD1DUQ1_9BACT</name>
<evidence type="ECO:0000313" key="2">
    <source>
        <dbReference type="Proteomes" id="UP000682204"/>
    </source>
</evidence>
<protein>
    <submittedName>
        <fullName evidence="1">PAS domain S-box protein</fullName>
    </submittedName>
</protein>
<proteinExistence type="predicted"/>
<evidence type="ECO:0000313" key="1">
    <source>
        <dbReference type="EMBL" id="QVL35890.1"/>
    </source>
</evidence>
<dbReference type="EMBL" id="CP074691">
    <property type="protein sequence ID" value="QVL35890.1"/>
    <property type="molecule type" value="Genomic_DNA"/>
</dbReference>
<accession>A0ACD1DUQ1</accession>
<dbReference type="Proteomes" id="UP000682204">
    <property type="component" value="Chromosome"/>
</dbReference>
<gene>
    <name evidence="1" type="ORF">KIH16_12210</name>
</gene>
<organism evidence="1 2">
    <name type="scientific">Aminirod propionatiphilus</name>
    <dbReference type="NCBI Taxonomy" id="3415223"/>
    <lineage>
        <taxon>Bacteria</taxon>
        <taxon>Thermotogati</taxon>
        <taxon>Synergistota</taxon>
        <taxon>Synergistia</taxon>
        <taxon>Synergistales</taxon>
        <taxon>Aminiphilaceae</taxon>
        <taxon>Aminirod</taxon>
    </lineage>
</organism>